<gene>
    <name evidence="1" type="ORF">EVAR_74306_1</name>
</gene>
<dbReference type="Proteomes" id="UP000299102">
    <property type="component" value="Unassembled WGS sequence"/>
</dbReference>
<protein>
    <submittedName>
        <fullName evidence="1">Uncharacterized protein</fullName>
    </submittedName>
</protein>
<organism evidence="1 2">
    <name type="scientific">Eumeta variegata</name>
    <name type="common">Bagworm moth</name>
    <name type="synonym">Eumeta japonica</name>
    <dbReference type="NCBI Taxonomy" id="151549"/>
    <lineage>
        <taxon>Eukaryota</taxon>
        <taxon>Metazoa</taxon>
        <taxon>Ecdysozoa</taxon>
        <taxon>Arthropoda</taxon>
        <taxon>Hexapoda</taxon>
        <taxon>Insecta</taxon>
        <taxon>Pterygota</taxon>
        <taxon>Neoptera</taxon>
        <taxon>Endopterygota</taxon>
        <taxon>Lepidoptera</taxon>
        <taxon>Glossata</taxon>
        <taxon>Ditrysia</taxon>
        <taxon>Tineoidea</taxon>
        <taxon>Psychidae</taxon>
        <taxon>Oiketicinae</taxon>
        <taxon>Eumeta</taxon>
    </lineage>
</organism>
<name>A0A4C1SFS4_EUMVA</name>
<dbReference type="AlphaFoldDB" id="A0A4C1SFS4"/>
<evidence type="ECO:0000313" key="2">
    <source>
        <dbReference type="Proteomes" id="UP000299102"/>
    </source>
</evidence>
<proteinExistence type="predicted"/>
<sequence length="109" mass="12342">MYKRAFNAKTGITILTRAKRTRKWRGGVKTYWSEVGGASASDRLRRGRREGVGPEYTNDLAPAIARTSKCVLLKTCRYDGKVNHGNVKTEITVIRTMNTDERTDGEKYD</sequence>
<comment type="caution">
    <text evidence="1">The sequence shown here is derived from an EMBL/GenBank/DDBJ whole genome shotgun (WGS) entry which is preliminary data.</text>
</comment>
<keyword evidence="2" id="KW-1185">Reference proteome</keyword>
<accession>A0A4C1SFS4</accession>
<dbReference type="EMBL" id="BGZK01000004">
    <property type="protein sequence ID" value="GBO99950.1"/>
    <property type="molecule type" value="Genomic_DNA"/>
</dbReference>
<reference evidence="1 2" key="1">
    <citation type="journal article" date="2019" name="Commun. Biol.">
        <title>The bagworm genome reveals a unique fibroin gene that provides high tensile strength.</title>
        <authorList>
            <person name="Kono N."/>
            <person name="Nakamura H."/>
            <person name="Ohtoshi R."/>
            <person name="Tomita M."/>
            <person name="Numata K."/>
            <person name="Arakawa K."/>
        </authorList>
    </citation>
    <scope>NUCLEOTIDE SEQUENCE [LARGE SCALE GENOMIC DNA]</scope>
</reference>
<evidence type="ECO:0000313" key="1">
    <source>
        <dbReference type="EMBL" id="GBO99950.1"/>
    </source>
</evidence>